<dbReference type="OrthoDB" id="2149701at2"/>
<dbReference type="STRING" id="1631871.FOL01_0722"/>
<evidence type="ECO:0000313" key="1">
    <source>
        <dbReference type="EMBL" id="APS41581.1"/>
    </source>
</evidence>
<dbReference type="AlphaFoldDB" id="A0A1L6RAJ2"/>
<protein>
    <submittedName>
        <fullName evidence="1">Uncharacterized protein</fullName>
    </submittedName>
</protein>
<accession>A0A1L6RAJ2</accession>
<proteinExistence type="predicted"/>
<sequence>MRFFSENDQDIKLKKTKNLPGFEITLTENLSIKSQINNPFFTGLRGMNIIQLPKKMKGFRDNPDLQNLLEPVKVRTGIKADLNDSQFLIFQPNLEFLRAHKLWANNQIFGHDEEIVPTILNYGFHDVTLTKDMVIGNIIVLNAIV</sequence>
<dbReference type="RefSeq" id="WP_075269425.1">
    <property type="nucleotide sequence ID" value="NZ_CP014332.1"/>
</dbReference>
<reference evidence="1 2" key="1">
    <citation type="submission" date="2016-02" db="EMBL/GenBank/DDBJ databases">
        <title>Complete Genome Sequence of Weissella jogaejeotgali FOL01.</title>
        <authorList>
            <person name="Lee J.-H."/>
            <person name="Ku H.-J."/>
        </authorList>
    </citation>
    <scope>NUCLEOTIDE SEQUENCE [LARGE SCALE GENOMIC DNA]</scope>
    <source>
        <strain evidence="1 2">FOL01</strain>
    </source>
</reference>
<dbReference type="EMBL" id="CP014332">
    <property type="protein sequence ID" value="APS41581.1"/>
    <property type="molecule type" value="Genomic_DNA"/>
</dbReference>
<name>A0A1L6RAJ2_9LACO</name>
<evidence type="ECO:0000313" key="2">
    <source>
        <dbReference type="Proteomes" id="UP000185473"/>
    </source>
</evidence>
<keyword evidence="2" id="KW-1185">Reference proteome</keyword>
<organism evidence="1 2">
    <name type="scientific">Weissella jogaejeotgali</name>
    <dbReference type="NCBI Taxonomy" id="1631871"/>
    <lineage>
        <taxon>Bacteria</taxon>
        <taxon>Bacillati</taxon>
        <taxon>Bacillota</taxon>
        <taxon>Bacilli</taxon>
        <taxon>Lactobacillales</taxon>
        <taxon>Lactobacillaceae</taxon>
        <taxon>Weissella</taxon>
    </lineage>
</organism>
<dbReference type="KEGG" id="wjo:FOL01_0722"/>
<dbReference type="Proteomes" id="UP000185473">
    <property type="component" value="Chromosome"/>
</dbReference>
<gene>
    <name evidence="1" type="ORF">FOL01_0722</name>
</gene>